<organism evidence="1 2">
    <name type="scientific">Xylaria curta</name>
    <dbReference type="NCBI Taxonomy" id="42375"/>
    <lineage>
        <taxon>Eukaryota</taxon>
        <taxon>Fungi</taxon>
        <taxon>Dikarya</taxon>
        <taxon>Ascomycota</taxon>
        <taxon>Pezizomycotina</taxon>
        <taxon>Sordariomycetes</taxon>
        <taxon>Xylariomycetidae</taxon>
        <taxon>Xylariales</taxon>
        <taxon>Xylariaceae</taxon>
        <taxon>Xylaria</taxon>
    </lineage>
</organism>
<reference evidence="1" key="1">
    <citation type="submission" date="2022-10" db="EMBL/GenBank/DDBJ databases">
        <title>Genome Sequence of Xylaria curta.</title>
        <authorList>
            <person name="Buettner E."/>
        </authorList>
    </citation>
    <scope>NUCLEOTIDE SEQUENCE</scope>
    <source>
        <strain evidence="1">Babe10</strain>
    </source>
</reference>
<gene>
    <name evidence="1" type="ORF">NUW58_g8517</name>
</gene>
<proteinExistence type="predicted"/>
<protein>
    <submittedName>
        <fullName evidence="1">Uncharacterized protein</fullName>
    </submittedName>
</protein>
<dbReference type="Proteomes" id="UP001143856">
    <property type="component" value="Unassembled WGS sequence"/>
</dbReference>
<accession>A0ACC1N6K8</accession>
<keyword evidence="2" id="KW-1185">Reference proteome</keyword>
<dbReference type="EMBL" id="JAPDGR010002637">
    <property type="protein sequence ID" value="KAJ2974877.1"/>
    <property type="molecule type" value="Genomic_DNA"/>
</dbReference>
<comment type="caution">
    <text evidence="1">The sequence shown here is derived from an EMBL/GenBank/DDBJ whole genome shotgun (WGS) entry which is preliminary data.</text>
</comment>
<evidence type="ECO:0000313" key="1">
    <source>
        <dbReference type="EMBL" id="KAJ2974877.1"/>
    </source>
</evidence>
<evidence type="ECO:0000313" key="2">
    <source>
        <dbReference type="Proteomes" id="UP001143856"/>
    </source>
</evidence>
<sequence>MSPAKWVDNGRAFELVFNESVADGGGSGSAFIEDYYHLDGFESVAGNIGAKFEAVEDHLRKAAKQDFDSLFITFTSATHVEVDPPVYPDVMALGTPAGNPPVRGVNERLRELLKEMKGRRLGVVVMDFFEEPDGLVDLLLDF</sequence>
<name>A0ACC1N6K8_9PEZI</name>